<gene>
    <name evidence="7" type="ORF">DFH94DRAFT_851145</name>
</gene>
<dbReference type="AlphaFoldDB" id="A0A9P5N3M3"/>
<keyword evidence="1" id="KW-0677">Repeat</keyword>
<evidence type="ECO:0000313" key="7">
    <source>
        <dbReference type="EMBL" id="KAF8485299.1"/>
    </source>
</evidence>
<evidence type="ECO:0000256" key="3">
    <source>
        <dbReference type="ARBA" id="ARBA00023602"/>
    </source>
</evidence>
<dbReference type="GO" id="GO:0005829">
    <property type="term" value="C:cytosol"/>
    <property type="evidence" value="ECO:0007669"/>
    <property type="project" value="TreeGrafter"/>
</dbReference>
<dbReference type="InterPro" id="IPR044059">
    <property type="entry name" value="Csn1/TTC4_wheel"/>
</dbReference>
<dbReference type="Gene3D" id="1.25.40.10">
    <property type="entry name" value="Tetratricopeptide repeat domain"/>
    <property type="match status" value="1"/>
</dbReference>
<keyword evidence="8" id="KW-1185">Reference proteome</keyword>
<dbReference type="GO" id="GO:0030544">
    <property type="term" value="F:Hsp70 protein binding"/>
    <property type="evidence" value="ECO:0007669"/>
    <property type="project" value="TreeGrafter"/>
</dbReference>
<dbReference type="SUPFAM" id="SSF48452">
    <property type="entry name" value="TPR-like"/>
    <property type="match status" value="1"/>
</dbReference>
<evidence type="ECO:0000256" key="2">
    <source>
        <dbReference type="ARBA" id="ARBA00022803"/>
    </source>
</evidence>
<evidence type="ECO:0000256" key="5">
    <source>
        <dbReference type="SAM" id="MobiDB-lite"/>
    </source>
</evidence>
<evidence type="ECO:0000256" key="1">
    <source>
        <dbReference type="ARBA" id="ARBA00022737"/>
    </source>
</evidence>
<organism evidence="7 8">
    <name type="scientific">Russula ochroleuca</name>
    <dbReference type="NCBI Taxonomy" id="152965"/>
    <lineage>
        <taxon>Eukaryota</taxon>
        <taxon>Fungi</taxon>
        <taxon>Dikarya</taxon>
        <taxon>Basidiomycota</taxon>
        <taxon>Agaricomycotina</taxon>
        <taxon>Agaricomycetes</taxon>
        <taxon>Russulales</taxon>
        <taxon>Russulaceae</taxon>
        <taxon>Russula</taxon>
    </lineage>
</organism>
<dbReference type="CDD" id="cd21377">
    <property type="entry name" value="CTWD_Cns1-like"/>
    <property type="match status" value="1"/>
</dbReference>
<dbReference type="InterPro" id="IPR019734">
    <property type="entry name" value="TPR_rpt"/>
</dbReference>
<dbReference type="GO" id="GO:0006457">
    <property type="term" value="P:protein folding"/>
    <property type="evidence" value="ECO:0007669"/>
    <property type="project" value="TreeGrafter"/>
</dbReference>
<reference evidence="7" key="2">
    <citation type="journal article" date="2020" name="Nat. Commun.">
        <title>Large-scale genome sequencing of mycorrhizal fungi provides insights into the early evolution of symbiotic traits.</title>
        <authorList>
            <person name="Miyauchi S."/>
            <person name="Kiss E."/>
            <person name="Kuo A."/>
            <person name="Drula E."/>
            <person name="Kohler A."/>
            <person name="Sanchez-Garcia M."/>
            <person name="Morin E."/>
            <person name="Andreopoulos B."/>
            <person name="Barry K.W."/>
            <person name="Bonito G."/>
            <person name="Buee M."/>
            <person name="Carver A."/>
            <person name="Chen C."/>
            <person name="Cichocki N."/>
            <person name="Clum A."/>
            <person name="Culley D."/>
            <person name="Crous P.W."/>
            <person name="Fauchery L."/>
            <person name="Girlanda M."/>
            <person name="Hayes R.D."/>
            <person name="Keri Z."/>
            <person name="LaButti K."/>
            <person name="Lipzen A."/>
            <person name="Lombard V."/>
            <person name="Magnuson J."/>
            <person name="Maillard F."/>
            <person name="Murat C."/>
            <person name="Nolan M."/>
            <person name="Ohm R.A."/>
            <person name="Pangilinan J."/>
            <person name="Pereira M.F."/>
            <person name="Perotto S."/>
            <person name="Peter M."/>
            <person name="Pfister S."/>
            <person name="Riley R."/>
            <person name="Sitrit Y."/>
            <person name="Stielow J.B."/>
            <person name="Szollosi G."/>
            <person name="Zifcakova L."/>
            <person name="Stursova M."/>
            <person name="Spatafora J.W."/>
            <person name="Tedersoo L."/>
            <person name="Vaario L.M."/>
            <person name="Yamada A."/>
            <person name="Yan M."/>
            <person name="Wang P."/>
            <person name="Xu J."/>
            <person name="Bruns T."/>
            <person name="Baldrian P."/>
            <person name="Vilgalys R."/>
            <person name="Dunand C."/>
            <person name="Henrissat B."/>
            <person name="Grigoriev I.V."/>
            <person name="Hibbett D."/>
            <person name="Nagy L.G."/>
            <person name="Martin F.M."/>
        </authorList>
    </citation>
    <scope>NUCLEOTIDE SEQUENCE</scope>
    <source>
        <strain evidence="7">Prilba</strain>
    </source>
</reference>
<dbReference type="PANTHER" id="PTHR46035">
    <property type="entry name" value="TETRATRICOPEPTIDE REPEAT PROTEIN 4"/>
    <property type="match status" value="1"/>
</dbReference>
<evidence type="ECO:0000256" key="4">
    <source>
        <dbReference type="PROSITE-ProRule" id="PRU00339"/>
    </source>
</evidence>
<dbReference type="GO" id="GO:0005634">
    <property type="term" value="C:nucleus"/>
    <property type="evidence" value="ECO:0007669"/>
    <property type="project" value="TreeGrafter"/>
</dbReference>
<dbReference type="Proteomes" id="UP000759537">
    <property type="component" value="Unassembled WGS sequence"/>
</dbReference>
<dbReference type="EMBL" id="WHVB01000003">
    <property type="protein sequence ID" value="KAF8485299.1"/>
    <property type="molecule type" value="Genomic_DNA"/>
</dbReference>
<evidence type="ECO:0000259" key="6">
    <source>
        <dbReference type="Pfam" id="PF18972"/>
    </source>
</evidence>
<proteinExistence type="inferred from homology"/>
<feature type="repeat" description="TPR" evidence="4">
    <location>
        <begin position="53"/>
        <end position="86"/>
    </location>
</feature>
<accession>A0A9P5N3M3</accession>
<dbReference type="SMART" id="SM00028">
    <property type="entry name" value="TPR"/>
    <property type="match status" value="3"/>
</dbReference>
<keyword evidence="2 4" id="KW-0802">TPR repeat</keyword>
<evidence type="ECO:0000313" key="8">
    <source>
        <dbReference type="Proteomes" id="UP000759537"/>
    </source>
</evidence>
<dbReference type="PANTHER" id="PTHR46035:SF1">
    <property type="entry name" value="TETRATRICOPEPTIDE REPEAT PROTEIN 4"/>
    <property type="match status" value="1"/>
</dbReference>
<comment type="similarity">
    <text evidence="3">Belongs to the TTC4 family.</text>
</comment>
<comment type="caution">
    <text evidence="7">The sequence shown here is derived from an EMBL/GenBank/DDBJ whole genome shotgun (WGS) entry which is preliminary data.</text>
</comment>
<dbReference type="Pfam" id="PF18972">
    <property type="entry name" value="Wheel"/>
    <property type="match status" value="1"/>
</dbReference>
<sequence length="362" mass="40163">MATCPQPPSFDKQLASLESHPLFMSSLPEDTADNPVLSALQSLVHDGTPVEIAQNFKEQGNEYFRGKRYREALGFYTQGVDAKPDDAQLKEALLLNRAACNLELQNYGLVLRDCATVITANPRASKAYYRAGLALLALERVDEALDVCTRAGEGVADDAGFRTLRARAEKKRDELRRKEEERRERVRRAGEERRRMAAAYAERNLINVPNPGGSTNPYAPKFDPEDATGGTLILPMFFLYPEHATSDVIPEFVEDTTFGAHLAAMFPSGAPTQPWDTEGKYVDDGSLVVYAMTRRRRLLKVGRKMTLRDVCRVAGGNGAVGLDGTSDGLEVKDGCLSFVVVPKGEVERKWVEEYKSLRERDA</sequence>
<feature type="domain" description="Cns1/TTC4 wheel" evidence="6">
    <location>
        <begin position="225"/>
        <end position="354"/>
    </location>
</feature>
<dbReference type="GO" id="GO:0051879">
    <property type="term" value="F:Hsp90 protein binding"/>
    <property type="evidence" value="ECO:0007669"/>
    <property type="project" value="InterPro"/>
</dbReference>
<dbReference type="PROSITE" id="PS50005">
    <property type="entry name" value="TPR"/>
    <property type="match status" value="1"/>
</dbReference>
<reference evidence="7" key="1">
    <citation type="submission" date="2019-10" db="EMBL/GenBank/DDBJ databases">
        <authorList>
            <consortium name="DOE Joint Genome Institute"/>
            <person name="Kuo A."/>
            <person name="Miyauchi S."/>
            <person name="Kiss E."/>
            <person name="Drula E."/>
            <person name="Kohler A."/>
            <person name="Sanchez-Garcia M."/>
            <person name="Andreopoulos B."/>
            <person name="Barry K.W."/>
            <person name="Bonito G."/>
            <person name="Buee M."/>
            <person name="Carver A."/>
            <person name="Chen C."/>
            <person name="Cichocki N."/>
            <person name="Clum A."/>
            <person name="Culley D."/>
            <person name="Crous P.W."/>
            <person name="Fauchery L."/>
            <person name="Girlanda M."/>
            <person name="Hayes R."/>
            <person name="Keri Z."/>
            <person name="LaButti K."/>
            <person name="Lipzen A."/>
            <person name="Lombard V."/>
            <person name="Magnuson J."/>
            <person name="Maillard F."/>
            <person name="Morin E."/>
            <person name="Murat C."/>
            <person name="Nolan M."/>
            <person name="Ohm R."/>
            <person name="Pangilinan J."/>
            <person name="Pereira M."/>
            <person name="Perotto S."/>
            <person name="Peter M."/>
            <person name="Riley R."/>
            <person name="Sitrit Y."/>
            <person name="Stielow B."/>
            <person name="Szollosi G."/>
            <person name="Zifcakova L."/>
            <person name="Stursova M."/>
            <person name="Spatafora J.W."/>
            <person name="Tedersoo L."/>
            <person name="Vaario L.-M."/>
            <person name="Yamada A."/>
            <person name="Yan M."/>
            <person name="Wang P."/>
            <person name="Xu J."/>
            <person name="Bruns T."/>
            <person name="Baldrian P."/>
            <person name="Vilgalys R."/>
            <person name="Henrissat B."/>
            <person name="Grigoriev I.V."/>
            <person name="Hibbett D."/>
            <person name="Nagy L.G."/>
            <person name="Martin F.M."/>
        </authorList>
    </citation>
    <scope>NUCLEOTIDE SEQUENCE</scope>
    <source>
        <strain evidence="7">Prilba</strain>
    </source>
</reference>
<dbReference type="InterPro" id="IPR011990">
    <property type="entry name" value="TPR-like_helical_dom_sf"/>
</dbReference>
<dbReference type="OrthoDB" id="1724687at2759"/>
<protein>
    <recommendedName>
        <fullName evidence="6">Cns1/TTC4 wheel domain-containing protein</fullName>
    </recommendedName>
</protein>
<feature type="region of interest" description="Disordered" evidence="5">
    <location>
        <begin position="170"/>
        <end position="192"/>
    </location>
</feature>
<name>A0A9P5N3M3_9AGAM</name>